<comment type="caution">
    <text evidence="5">The sequence shown here is derived from an EMBL/GenBank/DDBJ whole genome shotgun (WGS) entry which is preliminary data.</text>
</comment>
<evidence type="ECO:0000313" key="6">
    <source>
        <dbReference type="Proteomes" id="UP001567538"/>
    </source>
</evidence>
<dbReference type="InterPro" id="IPR000467">
    <property type="entry name" value="G_patch_dom"/>
</dbReference>
<evidence type="ECO:0000256" key="2">
    <source>
        <dbReference type="ARBA" id="ARBA00023242"/>
    </source>
</evidence>
<dbReference type="PANTHER" id="PTHR15818">
    <property type="entry name" value="G PATCH AND KOW-CONTAINING"/>
    <property type="match status" value="1"/>
</dbReference>
<dbReference type="Pfam" id="PF12656">
    <property type="entry name" value="G-patch_2"/>
    <property type="match status" value="1"/>
</dbReference>
<dbReference type="EMBL" id="JBEAFC010000006">
    <property type="protein sequence ID" value="KAL1552645.1"/>
    <property type="molecule type" value="Genomic_DNA"/>
</dbReference>
<feature type="region of interest" description="Disordered" evidence="3">
    <location>
        <begin position="1"/>
        <end position="117"/>
    </location>
</feature>
<reference evidence="5 6" key="1">
    <citation type="submission" date="2024-06" db="EMBL/GenBank/DDBJ databases">
        <title>A chromosome level genome sequence of Diviner's sage (Salvia divinorum).</title>
        <authorList>
            <person name="Ford S.A."/>
            <person name="Ro D.-K."/>
            <person name="Ness R.W."/>
            <person name="Phillips M.A."/>
        </authorList>
    </citation>
    <scope>NUCLEOTIDE SEQUENCE [LARGE SCALE GENOMIC DNA]</scope>
    <source>
        <strain evidence="5">SAF-2024a</strain>
        <tissue evidence="5">Leaf</tissue>
    </source>
</reference>
<protein>
    <submittedName>
        <fullName evidence="5">Protein MOS2-like</fullName>
    </submittedName>
</protein>
<dbReference type="InterPro" id="IPR045166">
    <property type="entry name" value="Spp2-like"/>
</dbReference>
<keyword evidence="2" id="KW-0539">Nucleus</keyword>
<feature type="domain" description="G-patch" evidence="4">
    <location>
        <begin position="151"/>
        <end position="197"/>
    </location>
</feature>
<feature type="compositionally biased region" description="Low complexity" evidence="3">
    <location>
        <begin position="106"/>
        <end position="117"/>
    </location>
</feature>
<dbReference type="AlphaFoldDB" id="A0ABD1H869"/>
<evidence type="ECO:0000313" key="5">
    <source>
        <dbReference type="EMBL" id="KAL1552645.1"/>
    </source>
</evidence>
<comment type="subcellular location">
    <subcellularLocation>
        <location evidence="1">Nucleus</location>
    </subcellularLocation>
</comment>
<evidence type="ECO:0000256" key="1">
    <source>
        <dbReference type="ARBA" id="ARBA00004123"/>
    </source>
</evidence>
<organism evidence="5 6">
    <name type="scientific">Salvia divinorum</name>
    <name type="common">Maria pastora</name>
    <name type="synonym">Diviner's sage</name>
    <dbReference type="NCBI Taxonomy" id="28513"/>
    <lineage>
        <taxon>Eukaryota</taxon>
        <taxon>Viridiplantae</taxon>
        <taxon>Streptophyta</taxon>
        <taxon>Embryophyta</taxon>
        <taxon>Tracheophyta</taxon>
        <taxon>Spermatophyta</taxon>
        <taxon>Magnoliopsida</taxon>
        <taxon>eudicotyledons</taxon>
        <taxon>Gunneridae</taxon>
        <taxon>Pentapetalae</taxon>
        <taxon>asterids</taxon>
        <taxon>lamiids</taxon>
        <taxon>Lamiales</taxon>
        <taxon>Lamiaceae</taxon>
        <taxon>Nepetoideae</taxon>
        <taxon>Mentheae</taxon>
        <taxon>Salviinae</taxon>
        <taxon>Salvia</taxon>
        <taxon>Salvia subgen. Calosphace</taxon>
    </lineage>
</organism>
<feature type="compositionally biased region" description="Polar residues" evidence="3">
    <location>
        <begin position="89"/>
        <end position="99"/>
    </location>
</feature>
<name>A0ABD1H869_SALDI</name>
<dbReference type="GO" id="GO:0005634">
    <property type="term" value="C:nucleus"/>
    <property type="evidence" value="ECO:0007669"/>
    <property type="project" value="UniProtKB-SubCell"/>
</dbReference>
<sequence>MTFSFSITAKSHPNRLKTPSDVAAVPPPINYVSEFCSDESPAPEESKIKPIAPIPNARRPNKKLKNLPPISQPSGEDAADQSEFDPGSNPESADTSTGCGINLREPSAAATSGAPSGGYETISDMEWRILREDLVNLPDGPGLDEFEDVPVEGFGAALLIGYGWKEGRGIGRNSKGDVRIFEVTRKRDRRGIGFAKAEKGMKRIVEEKEVMIVKGRGMGMKGKIWR</sequence>
<feature type="compositionally biased region" description="Polar residues" evidence="3">
    <location>
        <begin position="1"/>
        <end position="11"/>
    </location>
</feature>
<gene>
    <name evidence="5" type="ORF">AAHA92_13416</name>
</gene>
<dbReference type="PANTHER" id="PTHR15818:SF2">
    <property type="entry name" value="G-PATCH DOMAIN AND KOW MOTIFS-CONTAINING PROTEIN"/>
    <property type="match status" value="1"/>
</dbReference>
<dbReference type="SMART" id="SM00443">
    <property type="entry name" value="G_patch"/>
    <property type="match status" value="1"/>
</dbReference>
<evidence type="ECO:0000256" key="3">
    <source>
        <dbReference type="SAM" id="MobiDB-lite"/>
    </source>
</evidence>
<dbReference type="InterPro" id="IPR026822">
    <property type="entry name" value="Spp2/MOS2_G-patch"/>
</dbReference>
<keyword evidence="6" id="KW-1185">Reference proteome</keyword>
<accession>A0ABD1H869</accession>
<dbReference type="PROSITE" id="PS50174">
    <property type="entry name" value="G_PATCH"/>
    <property type="match status" value="1"/>
</dbReference>
<evidence type="ECO:0000259" key="4">
    <source>
        <dbReference type="PROSITE" id="PS50174"/>
    </source>
</evidence>
<dbReference type="Proteomes" id="UP001567538">
    <property type="component" value="Unassembled WGS sequence"/>
</dbReference>
<proteinExistence type="predicted"/>